<evidence type="ECO:0000256" key="5">
    <source>
        <dbReference type="ARBA" id="ARBA00022727"/>
    </source>
</evidence>
<keyword evidence="12" id="KW-0472">Membrane</keyword>
<feature type="transmembrane region" description="Helical" evidence="12">
    <location>
        <begin position="242"/>
        <end position="261"/>
    </location>
</feature>
<reference evidence="14 15" key="1">
    <citation type="submission" date="2021-01" db="EMBL/GenBank/DDBJ databases">
        <title>Whole genome shotgun sequence of Actinoplanes palleronii NBRC 14916.</title>
        <authorList>
            <person name="Komaki H."/>
            <person name="Tamura T."/>
        </authorList>
    </citation>
    <scope>NUCLEOTIDE SEQUENCE [LARGE SCALE GENOMIC DNA]</scope>
    <source>
        <strain evidence="14 15">NBRC 14916</strain>
    </source>
</reference>
<keyword evidence="6 10" id="KW-0547">Nucleotide-binding</keyword>
<dbReference type="EMBL" id="BOMS01000033">
    <property type="protein sequence ID" value="GIE66419.1"/>
    <property type="molecule type" value="Genomic_DNA"/>
</dbReference>
<dbReference type="PANTHER" id="PTHR10344">
    <property type="entry name" value="THYMIDYLATE KINASE"/>
    <property type="match status" value="1"/>
</dbReference>
<dbReference type="Proteomes" id="UP000624709">
    <property type="component" value="Unassembled WGS sequence"/>
</dbReference>
<dbReference type="InterPro" id="IPR027417">
    <property type="entry name" value="P-loop_NTPase"/>
</dbReference>
<keyword evidence="5 10" id="KW-0545">Nucleotide biosynthesis</keyword>
<evidence type="ECO:0000256" key="1">
    <source>
        <dbReference type="ARBA" id="ARBA00009776"/>
    </source>
</evidence>
<dbReference type="InterPro" id="IPR018094">
    <property type="entry name" value="Thymidylate_kinase"/>
</dbReference>
<keyword evidence="4 10" id="KW-0808">Transferase</keyword>
<feature type="binding site" evidence="10">
    <location>
        <begin position="38"/>
        <end position="45"/>
    </location>
    <ligand>
        <name>ATP</name>
        <dbReference type="ChEBI" id="CHEBI:30616"/>
    </ligand>
</feature>
<dbReference type="InterPro" id="IPR039430">
    <property type="entry name" value="Thymidylate_kin-like_dom"/>
</dbReference>
<keyword evidence="12" id="KW-0812">Transmembrane</keyword>
<dbReference type="SUPFAM" id="SSF52540">
    <property type="entry name" value="P-loop containing nucleoside triphosphate hydrolases"/>
    <property type="match status" value="1"/>
</dbReference>
<evidence type="ECO:0000256" key="7">
    <source>
        <dbReference type="ARBA" id="ARBA00022777"/>
    </source>
</evidence>
<keyword evidence="8 10" id="KW-0067">ATP-binding</keyword>
<sequence>MDRRVRYPATVSGMSSPEHLAPGRPGDLAGPRTIALVGIDGSGKTTQARLLAAELAATGLPAVYRQNAGGRAWFGKRAVRWGRPDADALLGRRGMLLVESVLRWLSIVRTLLRRALRREIAVMDRYAFCQYASLRARGARPAAERRARLAYRLFPHPDVTFLLAVDPAVAQERIDRRGTDQESMEYLTAADRAYRSLPEFPEFVVIDANGTPDQVSAAIRAGLAAATRPAAPAPRRIRVRTLVLAGVPVLAGAAVLGWQLAESL</sequence>
<evidence type="ECO:0000256" key="8">
    <source>
        <dbReference type="ARBA" id="ARBA00022840"/>
    </source>
</evidence>
<dbReference type="Gene3D" id="3.40.50.300">
    <property type="entry name" value="P-loop containing nucleotide triphosphate hydrolases"/>
    <property type="match status" value="1"/>
</dbReference>
<evidence type="ECO:0000256" key="2">
    <source>
        <dbReference type="ARBA" id="ARBA00012980"/>
    </source>
</evidence>
<dbReference type="Pfam" id="PF02223">
    <property type="entry name" value="Thymidylate_kin"/>
    <property type="match status" value="1"/>
</dbReference>
<evidence type="ECO:0000259" key="13">
    <source>
        <dbReference type="Pfam" id="PF02223"/>
    </source>
</evidence>
<keyword evidence="7 10" id="KW-0418">Kinase</keyword>
<evidence type="ECO:0000256" key="9">
    <source>
        <dbReference type="ARBA" id="ARBA00048743"/>
    </source>
</evidence>
<comment type="caution">
    <text evidence="14">The sequence shown here is derived from an EMBL/GenBank/DDBJ whole genome shotgun (WGS) entry which is preliminary data.</text>
</comment>
<evidence type="ECO:0000256" key="6">
    <source>
        <dbReference type="ARBA" id="ARBA00022741"/>
    </source>
</evidence>
<proteinExistence type="inferred from homology"/>
<dbReference type="HAMAP" id="MF_00165">
    <property type="entry name" value="Thymidylate_kinase"/>
    <property type="match status" value="1"/>
</dbReference>
<feature type="domain" description="Thymidylate kinase-like" evidence="13">
    <location>
        <begin position="38"/>
        <end position="219"/>
    </location>
</feature>
<comment type="similarity">
    <text evidence="1 10">Belongs to the thymidylate kinase family.</text>
</comment>
<evidence type="ECO:0000256" key="11">
    <source>
        <dbReference type="SAM" id="MobiDB-lite"/>
    </source>
</evidence>
<evidence type="ECO:0000256" key="3">
    <source>
        <dbReference type="ARBA" id="ARBA00017144"/>
    </source>
</evidence>
<protein>
    <recommendedName>
        <fullName evidence="3 10">Thymidylate kinase</fullName>
        <ecNumber evidence="2 10">2.7.4.9</ecNumber>
    </recommendedName>
    <alternativeName>
        <fullName evidence="10">dTMP kinase</fullName>
    </alternativeName>
</protein>
<accession>A0ABQ4B6Y5</accession>
<name>A0ABQ4B6Y5_9ACTN</name>
<evidence type="ECO:0000256" key="4">
    <source>
        <dbReference type="ARBA" id="ARBA00022679"/>
    </source>
</evidence>
<evidence type="ECO:0000256" key="10">
    <source>
        <dbReference type="HAMAP-Rule" id="MF_00165"/>
    </source>
</evidence>
<evidence type="ECO:0000313" key="15">
    <source>
        <dbReference type="Proteomes" id="UP000624709"/>
    </source>
</evidence>
<gene>
    <name evidence="10" type="primary">tmk</name>
    <name evidence="14" type="ORF">Apa02nite_025270</name>
</gene>
<organism evidence="14 15">
    <name type="scientific">Actinoplanes palleronii</name>
    <dbReference type="NCBI Taxonomy" id="113570"/>
    <lineage>
        <taxon>Bacteria</taxon>
        <taxon>Bacillati</taxon>
        <taxon>Actinomycetota</taxon>
        <taxon>Actinomycetes</taxon>
        <taxon>Micromonosporales</taxon>
        <taxon>Micromonosporaceae</taxon>
        <taxon>Actinoplanes</taxon>
    </lineage>
</organism>
<keyword evidence="15" id="KW-1185">Reference proteome</keyword>
<evidence type="ECO:0000256" key="12">
    <source>
        <dbReference type="SAM" id="Phobius"/>
    </source>
</evidence>
<comment type="function">
    <text evidence="10">Phosphorylation of dTMP to form dTDP in both de novo and salvage pathways of dTTP synthesis.</text>
</comment>
<comment type="catalytic activity">
    <reaction evidence="9 10">
        <text>dTMP + ATP = dTDP + ADP</text>
        <dbReference type="Rhea" id="RHEA:13517"/>
        <dbReference type="ChEBI" id="CHEBI:30616"/>
        <dbReference type="ChEBI" id="CHEBI:58369"/>
        <dbReference type="ChEBI" id="CHEBI:63528"/>
        <dbReference type="ChEBI" id="CHEBI:456216"/>
        <dbReference type="EC" id="2.7.4.9"/>
    </reaction>
</comment>
<dbReference type="PANTHER" id="PTHR10344:SF4">
    <property type="entry name" value="UMP-CMP KINASE 2, MITOCHONDRIAL"/>
    <property type="match status" value="1"/>
</dbReference>
<dbReference type="EC" id="2.7.4.9" evidence="2 10"/>
<feature type="region of interest" description="Disordered" evidence="11">
    <location>
        <begin position="1"/>
        <end position="26"/>
    </location>
</feature>
<keyword evidence="12" id="KW-1133">Transmembrane helix</keyword>
<evidence type="ECO:0000313" key="14">
    <source>
        <dbReference type="EMBL" id="GIE66419.1"/>
    </source>
</evidence>